<dbReference type="FunFam" id="3.40.50.1100:FF:000040">
    <property type="entry name" value="L-serine dehydratase, putative"/>
    <property type="match status" value="1"/>
</dbReference>
<evidence type="ECO:0000256" key="1">
    <source>
        <dbReference type="ARBA" id="ARBA00001933"/>
    </source>
</evidence>
<dbReference type="EC" id="4.3.1.17" evidence="5"/>
<dbReference type="InterPro" id="IPR050147">
    <property type="entry name" value="Ser/Thr_Dehydratase"/>
</dbReference>
<dbReference type="PROSITE" id="PS00165">
    <property type="entry name" value="DEHYDRATASE_SER_THR"/>
    <property type="match status" value="1"/>
</dbReference>
<keyword evidence="8" id="KW-0663">Pyridoxal phosphate</keyword>
<dbReference type="STRING" id="644352.J3NY92"/>
<evidence type="ECO:0000256" key="10">
    <source>
        <dbReference type="ARBA" id="ARBA00049406"/>
    </source>
</evidence>
<dbReference type="GO" id="GO:0006567">
    <property type="term" value="P:L-threonine catabolic process"/>
    <property type="evidence" value="ECO:0007669"/>
    <property type="project" value="TreeGrafter"/>
</dbReference>
<dbReference type="FunCoup" id="J3NY92">
    <property type="interactions" value="449"/>
</dbReference>
<accession>J3NY92</accession>
<dbReference type="eggNOG" id="KOG1250">
    <property type="taxonomic scope" value="Eukaryota"/>
</dbReference>
<evidence type="ECO:0000256" key="7">
    <source>
        <dbReference type="ARBA" id="ARBA00022490"/>
    </source>
</evidence>
<dbReference type="EMBL" id="GL385397">
    <property type="protein sequence ID" value="EJT76325.1"/>
    <property type="molecule type" value="Genomic_DNA"/>
</dbReference>
<dbReference type="GO" id="GO:0005737">
    <property type="term" value="C:cytoplasm"/>
    <property type="evidence" value="ECO:0007669"/>
    <property type="project" value="UniProtKB-SubCell"/>
</dbReference>
<dbReference type="GO" id="GO:0006565">
    <property type="term" value="P:L-serine catabolic process"/>
    <property type="evidence" value="ECO:0007669"/>
    <property type="project" value="TreeGrafter"/>
</dbReference>
<evidence type="ECO:0000256" key="5">
    <source>
        <dbReference type="ARBA" id="ARBA00012093"/>
    </source>
</evidence>
<evidence type="ECO:0000256" key="6">
    <source>
        <dbReference type="ARBA" id="ARBA00022432"/>
    </source>
</evidence>
<dbReference type="Proteomes" id="UP000006039">
    <property type="component" value="Unassembled WGS sequence"/>
</dbReference>
<dbReference type="GO" id="GO:0009097">
    <property type="term" value="P:isoleucine biosynthetic process"/>
    <property type="evidence" value="ECO:0007669"/>
    <property type="project" value="TreeGrafter"/>
</dbReference>
<evidence type="ECO:0000256" key="4">
    <source>
        <dbReference type="ARBA" id="ARBA00010869"/>
    </source>
</evidence>
<dbReference type="VEuPathDB" id="FungiDB:GGTG_06245"/>
<organism evidence="12">
    <name type="scientific">Gaeumannomyces tritici (strain R3-111a-1)</name>
    <name type="common">Wheat and barley take-all root rot fungus</name>
    <name type="synonym">Gaeumannomyces graminis var. tritici</name>
    <dbReference type="NCBI Taxonomy" id="644352"/>
    <lineage>
        <taxon>Eukaryota</taxon>
        <taxon>Fungi</taxon>
        <taxon>Dikarya</taxon>
        <taxon>Ascomycota</taxon>
        <taxon>Pezizomycotina</taxon>
        <taxon>Sordariomycetes</taxon>
        <taxon>Sordariomycetidae</taxon>
        <taxon>Magnaporthales</taxon>
        <taxon>Magnaporthaceae</taxon>
        <taxon>Gaeumannomyces</taxon>
    </lineage>
</organism>
<evidence type="ECO:0000313" key="13">
    <source>
        <dbReference type="EnsemblFungi" id="EJT76325"/>
    </source>
</evidence>
<dbReference type="InterPro" id="IPR000634">
    <property type="entry name" value="Ser/Thr_deHydtase_PyrdxlP-BS"/>
</dbReference>
<comment type="pathway">
    <text evidence="3">Carbohydrate biosynthesis; gluconeogenesis.</text>
</comment>
<reference evidence="13" key="4">
    <citation type="journal article" date="2015" name="G3 (Bethesda)">
        <title>Genome sequences of three phytopathogenic species of the Magnaporthaceae family of fungi.</title>
        <authorList>
            <person name="Okagaki L.H."/>
            <person name="Nunes C.C."/>
            <person name="Sailsbery J."/>
            <person name="Clay B."/>
            <person name="Brown D."/>
            <person name="John T."/>
            <person name="Oh Y."/>
            <person name="Young N."/>
            <person name="Fitzgerald M."/>
            <person name="Haas B.J."/>
            <person name="Zeng Q."/>
            <person name="Young S."/>
            <person name="Adiconis X."/>
            <person name="Fan L."/>
            <person name="Levin J.Z."/>
            <person name="Mitchell T.K."/>
            <person name="Okubara P.A."/>
            <person name="Farman M.L."/>
            <person name="Kohn L.M."/>
            <person name="Birren B."/>
            <person name="Ma L.-J."/>
            <person name="Dean R.A."/>
        </authorList>
    </citation>
    <scope>NUCLEOTIDE SEQUENCE</scope>
    <source>
        <strain evidence="13">R3-111a-1</strain>
    </source>
</reference>
<sequence>MGSYSVETPKPWIETPCLYSGPLSRAAGCNIYLKLDNLQPSGSFKSRGIGYMMQRAAEASPTGNIHFYCSSGGNAGLACATSAATMGCRATIVVPTLAPAHMAEKLRGLGATVVQTGSNFAEADAFLKRELLAHDPLGVYVSPFDHPDIWAGAETLADEISAQMRRAGPDGGPVDVDAIVCNVGGGGMLVGILDGIERVWPQAPAPRPRVLAVETRGAHSLNASVVAGELTTLPAVTSIAVSLGAPRVAARAYQLVRQRQDADAAAGAPPQVVSAVVSDAEAVMGSARFLDDARLLVEVSCGATVSVAYNGDLRRHLGKGLGDAEWAARNVVLIVCGGSHTTLDMLLKYKAQFGV</sequence>
<dbReference type="Gene3D" id="3.40.50.1100">
    <property type="match status" value="2"/>
</dbReference>
<keyword evidence="7" id="KW-0963">Cytoplasm</keyword>
<evidence type="ECO:0000256" key="2">
    <source>
        <dbReference type="ARBA" id="ARBA00004496"/>
    </source>
</evidence>
<protein>
    <recommendedName>
        <fullName evidence="5">L-serine ammonia-lyase</fullName>
        <ecNumber evidence="5">4.3.1.17</ecNumber>
    </recommendedName>
</protein>
<reference evidence="12" key="2">
    <citation type="submission" date="2010-07" db="EMBL/GenBank/DDBJ databases">
        <authorList>
            <consortium name="The Broad Institute Genome Sequencing Platform"/>
            <consortium name="Broad Institute Genome Sequencing Center for Infectious Disease"/>
            <person name="Ma L.-J."/>
            <person name="Dead R."/>
            <person name="Young S."/>
            <person name="Zeng Q."/>
            <person name="Koehrsen M."/>
            <person name="Alvarado L."/>
            <person name="Berlin A."/>
            <person name="Chapman S.B."/>
            <person name="Chen Z."/>
            <person name="Freedman E."/>
            <person name="Gellesch M."/>
            <person name="Goldberg J."/>
            <person name="Griggs A."/>
            <person name="Gujja S."/>
            <person name="Heilman E.R."/>
            <person name="Heiman D."/>
            <person name="Hepburn T."/>
            <person name="Howarth C."/>
            <person name="Jen D."/>
            <person name="Larson L."/>
            <person name="Mehta T."/>
            <person name="Neiman D."/>
            <person name="Pearson M."/>
            <person name="Roberts A."/>
            <person name="Saif S."/>
            <person name="Shea T."/>
            <person name="Shenoy N."/>
            <person name="Sisk P."/>
            <person name="Stolte C."/>
            <person name="Sykes S."/>
            <person name="Walk T."/>
            <person name="White J."/>
            <person name="Yandava C."/>
            <person name="Haas B."/>
            <person name="Nusbaum C."/>
            <person name="Birren B."/>
        </authorList>
    </citation>
    <scope>NUCLEOTIDE SEQUENCE</scope>
    <source>
        <strain evidence="12">R3-111a-1</strain>
    </source>
</reference>
<dbReference type="AlphaFoldDB" id="J3NY92"/>
<dbReference type="GO" id="GO:0006094">
    <property type="term" value="P:gluconeogenesis"/>
    <property type="evidence" value="ECO:0007669"/>
    <property type="project" value="UniProtKB-KW"/>
</dbReference>
<dbReference type="SUPFAM" id="SSF53686">
    <property type="entry name" value="Tryptophan synthase beta subunit-like PLP-dependent enzymes"/>
    <property type="match status" value="1"/>
</dbReference>
<comment type="similarity">
    <text evidence="4">Belongs to the serine/threonine dehydratase family.</text>
</comment>
<dbReference type="Pfam" id="PF00291">
    <property type="entry name" value="PALP"/>
    <property type="match status" value="1"/>
</dbReference>
<reference evidence="14" key="1">
    <citation type="submission" date="2010-07" db="EMBL/GenBank/DDBJ databases">
        <title>The genome sequence of Gaeumannomyces graminis var. tritici strain R3-111a-1.</title>
        <authorList>
            <consortium name="The Broad Institute Genome Sequencing Platform"/>
            <person name="Ma L.-J."/>
            <person name="Dead R."/>
            <person name="Young S."/>
            <person name="Zeng Q."/>
            <person name="Koehrsen M."/>
            <person name="Alvarado L."/>
            <person name="Berlin A."/>
            <person name="Chapman S.B."/>
            <person name="Chen Z."/>
            <person name="Freedman E."/>
            <person name="Gellesch M."/>
            <person name="Goldberg J."/>
            <person name="Griggs A."/>
            <person name="Gujja S."/>
            <person name="Heilman E.R."/>
            <person name="Heiman D."/>
            <person name="Hepburn T."/>
            <person name="Howarth C."/>
            <person name="Jen D."/>
            <person name="Larson L."/>
            <person name="Mehta T."/>
            <person name="Neiman D."/>
            <person name="Pearson M."/>
            <person name="Roberts A."/>
            <person name="Saif S."/>
            <person name="Shea T."/>
            <person name="Shenoy N."/>
            <person name="Sisk P."/>
            <person name="Stolte C."/>
            <person name="Sykes S."/>
            <person name="Walk T."/>
            <person name="White J."/>
            <person name="Yandava C."/>
            <person name="Haas B."/>
            <person name="Nusbaum C."/>
            <person name="Birren B."/>
        </authorList>
    </citation>
    <scope>NUCLEOTIDE SEQUENCE [LARGE SCALE GENOMIC DNA]</scope>
    <source>
        <strain evidence="14">R3-111a-1</strain>
    </source>
</reference>
<comment type="subcellular location">
    <subcellularLocation>
        <location evidence="2">Cytoplasm</location>
    </subcellularLocation>
</comment>
<dbReference type="GO" id="GO:0030170">
    <property type="term" value="F:pyridoxal phosphate binding"/>
    <property type="evidence" value="ECO:0007669"/>
    <property type="project" value="InterPro"/>
</dbReference>
<dbReference type="PANTHER" id="PTHR48078:SF2">
    <property type="entry name" value="CATABOLIC L-SERINE_THREONINE DEHYDRATASE"/>
    <property type="match status" value="1"/>
</dbReference>
<dbReference type="InterPro" id="IPR036052">
    <property type="entry name" value="TrpB-like_PALP_sf"/>
</dbReference>
<dbReference type="GO" id="GO:0004794">
    <property type="term" value="F:threonine deaminase activity"/>
    <property type="evidence" value="ECO:0007669"/>
    <property type="project" value="TreeGrafter"/>
</dbReference>
<evidence type="ECO:0000259" key="11">
    <source>
        <dbReference type="Pfam" id="PF00291"/>
    </source>
</evidence>
<reference evidence="12" key="3">
    <citation type="submission" date="2010-09" db="EMBL/GenBank/DDBJ databases">
        <title>Annotation of Gaeumannomyces graminis var. tritici R3-111a-1.</title>
        <authorList>
            <consortium name="The Broad Institute Genome Sequencing Platform"/>
            <person name="Ma L.-J."/>
            <person name="Dead R."/>
            <person name="Young S.K."/>
            <person name="Zeng Q."/>
            <person name="Gargeya S."/>
            <person name="Fitzgerald M."/>
            <person name="Haas B."/>
            <person name="Abouelleil A."/>
            <person name="Alvarado L."/>
            <person name="Arachchi H.M."/>
            <person name="Berlin A."/>
            <person name="Brown A."/>
            <person name="Chapman S.B."/>
            <person name="Chen Z."/>
            <person name="Dunbar C."/>
            <person name="Freedman E."/>
            <person name="Gearin G."/>
            <person name="Gellesch M."/>
            <person name="Goldberg J."/>
            <person name="Griggs A."/>
            <person name="Gujja S."/>
            <person name="Heiman D."/>
            <person name="Howarth C."/>
            <person name="Larson L."/>
            <person name="Lui A."/>
            <person name="MacDonald P.J.P."/>
            <person name="Mehta T."/>
            <person name="Montmayeur A."/>
            <person name="Murphy C."/>
            <person name="Neiman D."/>
            <person name="Pearson M."/>
            <person name="Priest M."/>
            <person name="Roberts A."/>
            <person name="Saif S."/>
            <person name="Shea T."/>
            <person name="Shenoy N."/>
            <person name="Sisk P."/>
            <person name="Stolte C."/>
            <person name="Sykes S."/>
            <person name="Yandava C."/>
            <person name="Wortman J."/>
            <person name="Nusbaum C."/>
            <person name="Birren B."/>
        </authorList>
    </citation>
    <scope>NUCLEOTIDE SEQUENCE</scope>
    <source>
        <strain evidence="12">R3-111a-1</strain>
    </source>
</reference>
<evidence type="ECO:0000256" key="3">
    <source>
        <dbReference type="ARBA" id="ARBA00004742"/>
    </source>
</evidence>
<evidence type="ECO:0000256" key="8">
    <source>
        <dbReference type="ARBA" id="ARBA00022898"/>
    </source>
</evidence>
<keyword evidence="9" id="KW-0456">Lyase</keyword>
<feature type="domain" description="Tryptophan synthase beta chain-like PALP" evidence="11">
    <location>
        <begin position="14"/>
        <end position="337"/>
    </location>
</feature>
<dbReference type="InterPro" id="IPR001926">
    <property type="entry name" value="TrpB-like_PALP"/>
</dbReference>
<gene>
    <name evidence="13" type="primary">20346703</name>
    <name evidence="12" type="ORF">GGTG_06245</name>
</gene>
<dbReference type="PANTHER" id="PTHR48078">
    <property type="entry name" value="THREONINE DEHYDRATASE, MITOCHONDRIAL-RELATED"/>
    <property type="match status" value="1"/>
</dbReference>
<evidence type="ECO:0000313" key="12">
    <source>
        <dbReference type="EMBL" id="EJT76325.1"/>
    </source>
</evidence>
<name>J3NY92_GAET3</name>
<evidence type="ECO:0000256" key="9">
    <source>
        <dbReference type="ARBA" id="ARBA00023239"/>
    </source>
</evidence>
<proteinExistence type="inferred from homology"/>
<dbReference type="GO" id="GO:0003941">
    <property type="term" value="F:L-serine ammonia-lyase activity"/>
    <property type="evidence" value="ECO:0007669"/>
    <property type="project" value="UniProtKB-EC"/>
</dbReference>
<keyword evidence="14" id="KW-1185">Reference proteome</keyword>
<dbReference type="GeneID" id="20346703"/>
<dbReference type="RefSeq" id="XP_009222325.1">
    <property type="nucleotide sequence ID" value="XM_009224061.1"/>
</dbReference>
<keyword evidence="6" id="KW-0312">Gluconeogenesis</keyword>
<dbReference type="EnsemblFungi" id="EJT76325">
    <property type="protein sequence ID" value="EJT76325"/>
    <property type="gene ID" value="GGTG_06245"/>
</dbReference>
<dbReference type="OrthoDB" id="7773036at2759"/>
<dbReference type="HOGENOM" id="CLU_021152_3_1_1"/>
<comment type="catalytic activity">
    <reaction evidence="10">
        <text>L-serine = pyruvate + NH4(+)</text>
        <dbReference type="Rhea" id="RHEA:19169"/>
        <dbReference type="ChEBI" id="CHEBI:15361"/>
        <dbReference type="ChEBI" id="CHEBI:28938"/>
        <dbReference type="ChEBI" id="CHEBI:33384"/>
        <dbReference type="EC" id="4.3.1.17"/>
    </reaction>
</comment>
<evidence type="ECO:0000313" key="14">
    <source>
        <dbReference type="Proteomes" id="UP000006039"/>
    </source>
</evidence>
<reference evidence="13" key="5">
    <citation type="submission" date="2018-04" db="UniProtKB">
        <authorList>
            <consortium name="EnsemblFungi"/>
        </authorList>
    </citation>
    <scope>IDENTIFICATION</scope>
    <source>
        <strain evidence="13">R3-111a-1</strain>
    </source>
</reference>
<comment type="cofactor">
    <cofactor evidence="1">
        <name>pyridoxal 5'-phosphate</name>
        <dbReference type="ChEBI" id="CHEBI:597326"/>
    </cofactor>
</comment>